<name>A0AA36ULW6_9NEIS</name>
<organism evidence="1 2">
    <name type="scientific">Neisseria macacae ATCC 33926</name>
    <dbReference type="NCBI Taxonomy" id="997348"/>
    <lineage>
        <taxon>Bacteria</taxon>
        <taxon>Pseudomonadati</taxon>
        <taxon>Pseudomonadota</taxon>
        <taxon>Betaproteobacteria</taxon>
        <taxon>Neisseriales</taxon>
        <taxon>Neisseriaceae</taxon>
        <taxon>Neisseria</taxon>
    </lineage>
</organism>
<proteinExistence type="predicted"/>
<dbReference type="Proteomes" id="UP000004982">
    <property type="component" value="Unassembled WGS sequence"/>
</dbReference>
<evidence type="ECO:0000313" key="1">
    <source>
        <dbReference type="EMBL" id="EGQ78530.1"/>
    </source>
</evidence>
<reference evidence="1 2" key="1">
    <citation type="submission" date="2011-05" db="EMBL/GenBank/DDBJ databases">
        <authorList>
            <person name="Muzny D."/>
            <person name="Qin X."/>
            <person name="Deng J."/>
            <person name="Jiang H."/>
            <person name="Liu Y."/>
            <person name="Qu J."/>
            <person name="Song X.-Z."/>
            <person name="Zhang L."/>
            <person name="Thornton R."/>
            <person name="Coyle M."/>
            <person name="Francisco L."/>
            <person name="Jackson L."/>
            <person name="Javaid M."/>
            <person name="Korchina V."/>
            <person name="Kovar C."/>
            <person name="Mata R."/>
            <person name="Mathew T."/>
            <person name="Ngo R."/>
            <person name="Nguyen L."/>
            <person name="Nguyen N."/>
            <person name="Okwuonu G."/>
            <person name="Ongeri F."/>
            <person name="Pham C."/>
            <person name="Simmons D."/>
            <person name="Wilczek-Boney K."/>
            <person name="Hale W."/>
            <person name="Jakkamsetti A."/>
            <person name="Pham P."/>
            <person name="Ruth R."/>
            <person name="San Lucas F."/>
            <person name="Warren J."/>
            <person name="Zhang J."/>
            <person name="Zhao Z."/>
            <person name="Zhou C."/>
            <person name="Zhu D."/>
            <person name="Lee S."/>
            <person name="Bess C."/>
            <person name="Blankenburg K."/>
            <person name="Forbes L."/>
            <person name="Fu Q."/>
            <person name="Gubbala S."/>
            <person name="Hirani K."/>
            <person name="Jayaseelan J.C."/>
            <person name="Lara F."/>
            <person name="Munidasa M."/>
            <person name="Palculict T."/>
            <person name="Patil S."/>
            <person name="Pu L.-L."/>
            <person name="Saada N."/>
            <person name="Tang L."/>
            <person name="Weissenberger G."/>
            <person name="Zhu Y."/>
            <person name="Hemphill L."/>
            <person name="Shang Y."/>
            <person name="Youmans B."/>
            <person name="Ayvaz T."/>
            <person name="Ross M."/>
            <person name="Santibanez J."/>
            <person name="Aqrawi P."/>
            <person name="Gross S."/>
            <person name="Joshi V."/>
            <person name="Fowler G."/>
            <person name="Nazareth L."/>
            <person name="Reid J."/>
            <person name="Worley K."/>
            <person name="Petrosino J."/>
            <person name="Highlander S."/>
            <person name="Gibbs R."/>
        </authorList>
    </citation>
    <scope>NUCLEOTIDE SEQUENCE [LARGE SCALE GENOMIC DNA]</scope>
    <source>
        <strain evidence="1 2">ATCC 33926</strain>
    </source>
</reference>
<accession>A0AA36ULW6</accession>
<dbReference type="AlphaFoldDB" id="A0AA36ULW6"/>
<gene>
    <name evidence="1" type="ORF">HMPREF9418_0070</name>
</gene>
<protein>
    <submittedName>
        <fullName evidence="1">Uncharacterized protein</fullName>
    </submittedName>
</protein>
<sequence length="41" mass="4341">MGFGLFFLSDAANNGENETGGAIVKAKSVATSRLERYGFLT</sequence>
<evidence type="ECO:0000313" key="2">
    <source>
        <dbReference type="Proteomes" id="UP000004982"/>
    </source>
</evidence>
<dbReference type="EMBL" id="AFQE01000006">
    <property type="protein sequence ID" value="EGQ78530.1"/>
    <property type="molecule type" value="Genomic_DNA"/>
</dbReference>
<comment type="caution">
    <text evidence="1">The sequence shown here is derived from an EMBL/GenBank/DDBJ whole genome shotgun (WGS) entry which is preliminary data.</text>
</comment>